<evidence type="ECO:0000256" key="4">
    <source>
        <dbReference type="ARBA" id="ARBA00022692"/>
    </source>
</evidence>
<keyword evidence="7" id="KW-0406">Ion transport</keyword>
<dbReference type="PANTHER" id="PTHR11562:SF17">
    <property type="entry name" value="RE54080P-RELATED"/>
    <property type="match status" value="1"/>
</dbReference>
<dbReference type="RefSeq" id="WP_121533815.1">
    <property type="nucleotide sequence ID" value="NZ_RCHI01000010.1"/>
</dbReference>
<protein>
    <submittedName>
        <fullName evidence="12">Cation transporter</fullName>
    </submittedName>
</protein>
<evidence type="ECO:0000256" key="9">
    <source>
        <dbReference type="SAM" id="Phobius"/>
    </source>
</evidence>
<comment type="subcellular location">
    <subcellularLocation>
        <location evidence="1">Membrane</location>
        <topology evidence="1">Multi-pass membrane protein</topology>
    </subcellularLocation>
</comment>
<dbReference type="PANTHER" id="PTHR11562">
    <property type="entry name" value="CATION EFFLUX PROTEIN/ ZINC TRANSPORTER"/>
    <property type="match status" value="1"/>
</dbReference>
<dbReference type="InterPro" id="IPR058533">
    <property type="entry name" value="Cation_efflux_TM"/>
</dbReference>
<evidence type="ECO:0000256" key="5">
    <source>
        <dbReference type="ARBA" id="ARBA00022906"/>
    </source>
</evidence>
<proteinExistence type="inferred from homology"/>
<dbReference type="Pfam" id="PF16916">
    <property type="entry name" value="ZT_dimer"/>
    <property type="match status" value="1"/>
</dbReference>
<dbReference type="InterPro" id="IPR050681">
    <property type="entry name" value="CDF/SLC30A"/>
</dbReference>
<dbReference type="InterPro" id="IPR002524">
    <property type="entry name" value="Cation_efflux"/>
</dbReference>
<comment type="caution">
    <text evidence="12">The sequence shown here is derived from an EMBL/GenBank/DDBJ whole genome shotgun (WGS) entry which is preliminary data.</text>
</comment>
<feature type="transmembrane region" description="Helical" evidence="9">
    <location>
        <begin position="28"/>
        <end position="49"/>
    </location>
</feature>
<dbReference type="GO" id="GO:0005886">
    <property type="term" value="C:plasma membrane"/>
    <property type="evidence" value="ECO:0007669"/>
    <property type="project" value="TreeGrafter"/>
</dbReference>
<evidence type="ECO:0000256" key="3">
    <source>
        <dbReference type="ARBA" id="ARBA00022448"/>
    </source>
</evidence>
<organism evidence="12 13">
    <name type="scientific">Paenirhodobacter hankyongi</name>
    <dbReference type="NCBI Taxonomy" id="2294033"/>
    <lineage>
        <taxon>Bacteria</taxon>
        <taxon>Pseudomonadati</taxon>
        <taxon>Pseudomonadota</taxon>
        <taxon>Alphaproteobacteria</taxon>
        <taxon>Rhodobacterales</taxon>
        <taxon>Rhodobacter group</taxon>
        <taxon>Paenirhodobacter</taxon>
    </lineage>
</organism>
<keyword evidence="6 9" id="KW-1133">Transmembrane helix</keyword>
<keyword evidence="8 9" id="KW-0472">Membrane</keyword>
<dbReference type="NCBIfam" id="TIGR01297">
    <property type="entry name" value="CDF"/>
    <property type="match status" value="1"/>
</dbReference>
<accession>A0A421BN91</accession>
<gene>
    <name evidence="12" type="ORF">DYS74_11355</name>
</gene>
<feature type="transmembrane region" description="Helical" evidence="9">
    <location>
        <begin position="191"/>
        <end position="209"/>
    </location>
</feature>
<keyword evidence="5" id="KW-0864">Zinc transport</keyword>
<dbReference type="SUPFAM" id="SSF161111">
    <property type="entry name" value="Cation efflux protein transmembrane domain-like"/>
    <property type="match status" value="1"/>
</dbReference>
<comment type="similarity">
    <text evidence="2">Belongs to the cation diffusion facilitator (CDF) transporter (TC 2.A.4) family. SLC30A subfamily.</text>
</comment>
<feature type="transmembrane region" description="Helical" evidence="9">
    <location>
        <begin position="163"/>
        <end position="185"/>
    </location>
</feature>
<evidence type="ECO:0000259" key="10">
    <source>
        <dbReference type="Pfam" id="PF01545"/>
    </source>
</evidence>
<dbReference type="Proteomes" id="UP000279673">
    <property type="component" value="Unassembled WGS sequence"/>
</dbReference>
<dbReference type="InterPro" id="IPR027470">
    <property type="entry name" value="Cation_efflux_CTD"/>
</dbReference>
<evidence type="ECO:0000256" key="6">
    <source>
        <dbReference type="ARBA" id="ARBA00022989"/>
    </source>
</evidence>
<feature type="transmembrane region" description="Helical" evidence="9">
    <location>
        <begin position="96"/>
        <end position="115"/>
    </location>
</feature>
<dbReference type="InterPro" id="IPR036837">
    <property type="entry name" value="Cation_efflux_CTD_sf"/>
</dbReference>
<evidence type="ECO:0000256" key="8">
    <source>
        <dbReference type="ARBA" id="ARBA00023136"/>
    </source>
</evidence>
<reference evidence="12 13" key="1">
    <citation type="submission" date="2018-10" db="EMBL/GenBank/DDBJ databases">
        <title>Rhodobacter sp . BO-81.</title>
        <authorList>
            <person name="Im W.T."/>
        </authorList>
    </citation>
    <scope>NUCLEOTIDE SEQUENCE [LARGE SCALE GENOMIC DNA]</scope>
    <source>
        <strain evidence="12 13">BO-81</strain>
    </source>
</reference>
<feature type="domain" description="Cation efflux protein cytoplasmic" evidence="11">
    <location>
        <begin position="224"/>
        <end position="296"/>
    </location>
</feature>
<evidence type="ECO:0000313" key="13">
    <source>
        <dbReference type="Proteomes" id="UP000279673"/>
    </source>
</evidence>
<evidence type="ECO:0000313" key="12">
    <source>
        <dbReference type="EMBL" id="RLL64376.1"/>
    </source>
</evidence>
<evidence type="ECO:0000259" key="11">
    <source>
        <dbReference type="Pfam" id="PF16916"/>
    </source>
</evidence>
<name>A0A421BN91_9RHOB</name>
<keyword evidence="3" id="KW-0813">Transport</keyword>
<evidence type="ECO:0000256" key="1">
    <source>
        <dbReference type="ARBA" id="ARBA00004141"/>
    </source>
</evidence>
<dbReference type="AlphaFoldDB" id="A0A421BN91"/>
<keyword evidence="13" id="KW-1185">Reference proteome</keyword>
<evidence type="ECO:0000256" key="7">
    <source>
        <dbReference type="ARBA" id="ARBA00023065"/>
    </source>
</evidence>
<dbReference type="EMBL" id="RCHI01000010">
    <property type="protein sequence ID" value="RLL64376.1"/>
    <property type="molecule type" value="Genomic_DNA"/>
</dbReference>
<dbReference type="GO" id="GO:0005385">
    <property type="term" value="F:zinc ion transmembrane transporter activity"/>
    <property type="evidence" value="ECO:0007669"/>
    <property type="project" value="TreeGrafter"/>
</dbReference>
<dbReference type="Pfam" id="PF01545">
    <property type="entry name" value="Cation_efflux"/>
    <property type="match status" value="1"/>
</dbReference>
<evidence type="ECO:0000256" key="2">
    <source>
        <dbReference type="ARBA" id="ARBA00008873"/>
    </source>
</evidence>
<feature type="domain" description="Cation efflux protein transmembrane" evidence="10">
    <location>
        <begin position="31"/>
        <end position="220"/>
    </location>
</feature>
<dbReference type="Gene3D" id="1.20.1510.10">
    <property type="entry name" value="Cation efflux protein transmembrane domain"/>
    <property type="match status" value="1"/>
</dbReference>
<feature type="transmembrane region" description="Helical" evidence="9">
    <location>
        <begin position="127"/>
        <end position="151"/>
    </location>
</feature>
<keyword evidence="4 9" id="KW-0812">Transmembrane</keyword>
<dbReference type="InterPro" id="IPR027469">
    <property type="entry name" value="Cation_efflux_TMD_sf"/>
</dbReference>
<keyword evidence="5" id="KW-0862">Zinc</keyword>
<sequence length="313" mass="33071">MPHDHTHDHGHSHDHGHHHLSAEMGDRLVVWAVAINVLLTVAQVLGGWLADSVALIADGVHNFSDAAALVLAFGARRLARRGPSPEMSFGWDRAEVVAALVNYVALILVALWLLAEAAGRLANPPEVAGWPVVWLALLALVIDLGTAALTFSLAKDSVNIRAAFLHNLADAGASVAVIVGGVMILLWDFRLVDPVLTIAISAIILWHVAGEIRPVLRILMLGAPPECDCGDVATRLAAIEGVEGVHHLHIWALDEKRDALEAHLVLAEGADYAATIARAKAMLAADFDIRHATLEPETRAAGCADQAAAGGCA</sequence>
<dbReference type="SUPFAM" id="SSF160240">
    <property type="entry name" value="Cation efflux protein cytoplasmic domain-like"/>
    <property type="match status" value="1"/>
</dbReference>